<dbReference type="GO" id="GO:0006412">
    <property type="term" value="P:translation"/>
    <property type="evidence" value="ECO:0007669"/>
    <property type="project" value="UniProtKB-UniRule"/>
</dbReference>
<accession>A0A496PIP9</accession>
<dbReference type="PROSITE" id="PS00651">
    <property type="entry name" value="RIBOSOMAL_L9"/>
    <property type="match status" value="1"/>
</dbReference>
<dbReference type="InterPro" id="IPR036791">
    <property type="entry name" value="Ribosomal_bL9_C_sf"/>
</dbReference>
<dbReference type="HAMAP" id="MF_00503">
    <property type="entry name" value="Ribosomal_bL9"/>
    <property type="match status" value="1"/>
</dbReference>
<dbReference type="InterPro" id="IPR036935">
    <property type="entry name" value="Ribosomal_bL9_N_sf"/>
</dbReference>
<dbReference type="InterPro" id="IPR020070">
    <property type="entry name" value="Ribosomal_bL9_N"/>
</dbReference>
<protein>
    <recommendedName>
        <fullName evidence="6 7">Large ribosomal subunit protein bL9</fullName>
    </recommendedName>
</protein>
<dbReference type="SUPFAM" id="SSF55653">
    <property type="entry name" value="Ribosomal protein L9 C-domain"/>
    <property type="match status" value="1"/>
</dbReference>
<dbReference type="Proteomes" id="UP000273119">
    <property type="component" value="Unassembled WGS sequence"/>
</dbReference>
<dbReference type="Gene3D" id="3.40.5.10">
    <property type="entry name" value="Ribosomal protein L9, N-terminal domain"/>
    <property type="match status" value="1"/>
</dbReference>
<evidence type="ECO:0000256" key="1">
    <source>
        <dbReference type="ARBA" id="ARBA00010605"/>
    </source>
</evidence>
<proteinExistence type="inferred from homology"/>
<feature type="domain" description="Ribosomal protein L9" evidence="8">
    <location>
        <begin position="14"/>
        <end position="41"/>
    </location>
</feature>
<evidence type="ECO:0000256" key="6">
    <source>
        <dbReference type="ARBA" id="ARBA00035292"/>
    </source>
</evidence>
<evidence type="ECO:0000259" key="8">
    <source>
        <dbReference type="PROSITE" id="PS00651"/>
    </source>
</evidence>
<dbReference type="NCBIfam" id="TIGR00158">
    <property type="entry name" value="L9"/>
    <property type="match status" value="1"/>
</dbReference>
<sequence>MSKLILTHEVTGLGTAGDIVDVKNGYARNFLIPRGFAITWTKGGEKEIENIKAARAVRAVANLEDAQRIAAGLSASPVKLTVKAGEAGRLFGTVKQGDVADAIEAQGLGTVDKRNVEIAQVIKSTGNYAATVRLHSDVLASIDLQVVAEKSKKKSKKK</sequence>
<name>A0A496PIP9_9MICC</name>
<dbReference type="FunFam" id="3.40.5.10:FF:000003">
    <property type="entry name" value="50S ribosomal protein L9"/>
    <property type="match status" value="1"/>
</dbReference>
<dbReference type="InterPro" id="IPR000244">
    <property type="entry name" value="Ribosomal_bL9"/>
</dbReference>
<evidence type="ECO:0000256" key="2">
    <source>
        <dbReference type="ARBA" id="ARBA00022730"/>
    </source>
</evidence>
<comment type="function">
    <text evidence="7">Binds to the 23S rRNA.</text>
</comment>
<gene>
    <name evidence="7" type="primary">rplI</name>
    <name evidence="9" type="ORF">DWQ67_07730</name>
</gene>
<dbReference type="GO" id="GO:0003735">
    <property type="term" value="F:structural constituent of ribosome"/>
    <property type="evidence" value="ECO:0007669"/>
    <property type="project" value="InterPro"/>
</dbReference>
<dbReference type="EMBL" id="QQXL01000004">
    <property type="protein sequence ID" value="RKW70373.1"/>
    <property type="molecule type" value="Genomic_DNA"/>
</dbReference>
<dbReference type="GO" id="GO:0019843">
    <property type="term" value="F:rRNA binding"/>
    <property type="evidence" value="ECO:0007669"/>
    <property type="project" value="UniProtKB-UniRule"/>
</dbReference>
<reference evidence="9 10" key="1">
    <citation type="submission" date="2018-07" db="EMBL/GenBank/DDBJ databases">
        <title>Arthrobacter sp. nov., isolated from raw cow's milk with high bacterial count.</title>
        <authorList>
            <person name="Hahne J."/>
            <person name="Isele D."/>
            <person name="Lipski A."/>
        </authorList>
    </citation>
    <scope>NUCLEOTIDE SEQUENCE [LARGE SCALE GENOMIC DNA]</scope>
    <source>
        <strain evidence="9 10">JZ R-183</strain>
    </source>
</reference>
<evidence type="ECO:0000256" key="4">
    <source>
        <dbReference type="ARBA" id="ARBA00022980"/>
    </source>
</evidence>
<evidence type="ECO:0000256" key="5">
    <source>
        <dbReference type="ARBA" id="ARBA00023274"/>
    </source>
</evidence>
<comment type="similarity">
    <text evidence="1 7">Belongs to the bacterial ribosomal protein bL9 family.</text>
</comment>
<evidence type="ECO:0000256" key="7">
    <source>
        <dbReference type="HAMAP-Rule" id="MF_00503"/>
    </source>
</evidence>
<evidence type="ECO:0000313" key="10">
    <source>
        <dbReference type="Proteomes" id="UP000273119"/>
    </source>
</evidence>
<comment type="caution">
    <text evidence="9">The sequence shown here is derived from an EMBL/GenBank/DDBJ whole genome shotgun (WGS) entry which is preliminary data.</text>
</comment>
<dbReference type="InterPro" id="IPR020594">
    <property type="entry name" value="Ribosomal_bL9_bac/chp"/>
</dbReference>
<dbReference type="GO" id="GO:1990904">
    <property type="term" value="C:ribonucleoprotein complex"/>
    <property type="evidence" value="ECO:0007669"/>
    <property type="project" value="UniProtKB-KW"/>
</dbReference>
<dbReference type="InterPro" id="IPR020069">
    <property type="entry name" value="Ribosomal_bL9_C"/>
</dbReference>
<keyword evidence="2 7" id="KW-0699">rRNA-binding</keyword>
<keyword evidence="4 7" id="KW-0689">Ribosomal protein</keyword>
<evidence type="ECO:0000256" key="3">
    <source>
        <dbReference type="ARBA" id="ARBA00022884"/>
    </source>
</evidence>
<dbReference type="AlphaFoldDB" id="A0A496PIP9"/>
<dbReference type="RefSeq" id="WP_121485026.1">
    <property type="nucleotide sequence ID" value="NZ_QQXL01000004.1"/>
</dbReference>
<evidence type="ECO:0000313" key="9">
    <source>
        <dbReference type="EMBL" id="RKW70373.1"/>
    </source>
</evidence>
<dbReference type="Gene3D" id="3.10.430.100">
    <property type="entry name" value="Ribosomal protein L9, C-terminal domain"/>
    <property type="match status" value="1"/>
</dbReference>
<dbReference type="InterPro" id="IPR009027">
    <property type="entry name" value="Ribosomal_bL9/RNase_H1_N"/>
</dbReference>
<dbReference type="SUPFAM" id="SSF55658">
    <property type="entry name" value="L9 N-domain-like"/>
    <property type="match status" value="1"/>
</dbReference>
<keyword evidence="5 7" id="KW-0687">Ribonucleoprotein</keyword>
<dbReference type="PANTHER" id="PTHR21368">
    <property type="entry name" value="50S RIBOSOMAL PROTEIN L9"/>
    <property type="match status" value="1"/>
</dbReference>
<dbReference type="Pfam" id="PF03948">
    <property type="entry name" value="Ribosomal_L9_C"/>
    <property type="match status" value="1"/>
</dbReference>
<keyword evidence="3 7" id="KW-0694">RNA-binding</keyword>
<dbReference type="Pfam" id="PF01281">
    <property type="entry name" value="Ribosomal_L9_N"/>
    <property type="match status" value="1"/>
</dbReference>
<organism evidence="9 10">
    <name type="scientific">Galactobacter caseinivorans</name>
    <dbReference type="NCBI Taxonomy" id="2676123"/>
    <lineage>
        <taxon>Bacteria</taxon>
        <taxon>Bacillati</taxon>
        <taxon>Actinomycetota</taxon>
        <taxon>Actinomycetes</taxon>
        <taxon>Micrococcales</taxon>
        <taxon>Micrococcaceae</taxon>
        <taxon>Galactobacter</taxon>
    </lineage>
</organism>
<dbReference type="GO" id="GO:0005840">
    <property type="term" value="C:ribosome"/>
    <property type="evidence" value="ECO:0007669"/>
    <property type="project" value="UniProtKB-KW"/>
</dbReference>
<keyword evidence="10" id="KW-1185">Reference proteome</keyword>